<dbReference type="EMBL" id="MTKT01000548">
    <property type="protein sequence ID" value="OWM90521.1"/>
    <property type="molecule type" value="Genomic_DNA"/>
</dbReference>
<name>A0A218Y155_PUNGR</name>
<dbReference type="Pfam" id="PF07223">
    <property type="entry name" value="DUF1421"/>
    <property type="match status" value="1"/>
</dbReference>
<feature type="compositionally biased region" description="Low complexity" evidence="2">
    <location>
        <begin position="242"/>
        <end position="252"/>
    </location>
</feature>
<accession>A0A218Y155</accession>
<feature type="compositionally biased region" description="Low complexity" evidence="2">
    <location>
        <begin position="272"/>
        <end position="285"/>
    </location>
</feature>
<feature type="compositionally biased region" description="Pro residues" evidence="2">
    <location>
        <begin position="286"/>
        <end position="303"/>
    </location>
</feature>
<keyword evidence="1" id="KW-0175">Coiled coil</keyword>
<dbReference type="PANTHER" id="PTHR31805:SF14">
    <property type="entry name" value="RECEPTOR-LIKE KINASE, PUTATIVE (DUF1421)-RELATED"/>
    <property type="match status" value="1"/>
</dbReference>
<organism evidence="4 5">
    <name type="scientific">Punica granatum</name>
    <name type="common">Pomegranate</name>
    <dbReference type="NCBI Taxonomy" id="22663"/>
    <lineage>
        <taxon>Eukaryota</taxon>
        <taxon>Viridiplantae</taxon>
        <taxon>Streptophyta</taxon>
        <taxon>Embryophyta</taxon>
        <taxon>Tracheophyta</taxon>
        <taxon>Spermatophyta</taxon>
        <taxon>Magnoliopsida</taxon>
        <taxon>eudicotyledons</taxon>
        <taxon>Gunneridae</taxon>
        <taxon>Pentapetalae</taxon>
        <taxon>rosids</taxon>
        <taxon>malvids</taxon>
        <taxon>Myrtales</taxon>
        <taxon>Lythraceae</taxon>
        <taxon>Punica</taxon>
    </lineage>
</organism>
<feature type="region of interest" description="Disordered" evidence="2">
    <location>
        <begin position="360"/>
        <end position="453"/>
    </location>
</feature>
<feature type="compositionally biased region" description="Low complexity" evidence="2">
    <location>
        <begin position="210"/>
        <end position="225"/>
    </location>
</feature>
<feature type="region of interest" description="Disordered" evidence="2">
    <location>
        <begin position="198"/>
        <end position="305"/>
    </location>
</feature>
<dbReference type="AlphaFoldDB" id="A0A218Y155"/>
<dbReference type="PANTHER" id="PTHR31805">
    <property type="entry name" value="RECEPTOR-LIKE KINASE, PUTATIVE (DUF1421)-RELATED"/>
    <property type="match status" value="1"/>
</dbReference>
<feature type="compositionally biased region" description="Basic and acidic residues" evidence="2">
    <location>
        <begin position="436"/>
        <end position="453"/>
    </location>
</feature>
<gene>
    <name evidence="4" type="ORF">CDL15_Pgr014824</name>
</gene>
<protein>
    <recommendedName>
        <fullName evidence="3">DUF1421 domain-containing protein</fullName>
    </recommendedName>
</protein>
<evidence type="ECO:0000259" key="3">
    <source>
        <dbReference type="Pfam" id="PF07223"/>
    </source>
</evidence>
<proteinExistence type="predicted"/>
<evidence type="ECO:0000256" key="1">
    <source>
        <dbReference type="SAM" id="Coils"/>
    </source>
</evidence>
<dbReference type="InterPro" id="IPR010820">
    <property type="entry name" value="DUF1421"/>
</dbReference>
<feature type="coiled-coil region" evidence="1">
    <location>
        <begin position="118"/>
        <end position="180"/>
    </location>
</feature>
<sequence>MKTSEYMDKEITGLSRSLSDDLFGHGNTRDDYDYEDSLSPRFGLYPSQPQTSADAPSCSNASLLIQEMILLSFDDSMITKVDTAKCGQGKVRSSFDEALLSLIDRRMKEHTDEVLHAVNSVSAQLTQLESRTRRMENAVDDLKESLNSYHGRADGKLRELEHLLREVQDCTRDIRDKQEIAEARIELSKLAMSKVQAHLKKPETTAQTEAVQEASSSVPQQSAQSLPIPIPMAASQQASTLPAHISPHSPHINPSPAPQLPPPSVPPPPPEVYYQIPPIPHSQSAPPQPHHLPYQPSPIPPPRIYEFHQQPVIPTPPPPTQQAPSSVHCNDFLHYSPWLSGESTHNPFYSPLIGGSFQQFDSPYLKPPEQPTNRRYMDVPSHPSMDSDFNSLSRGSRGNPTVETSNPMQSSNNGGYSELPTARILPQALPTVSIKDPQRSPDRSTNKEPADDVVDRVVGMGFRRDVVRATVKRLEDGGQPVDLNVVLDILTNEGQNR</sequence>
<feature type="compositionally biased region" description="Polar residues" evidence="2">
    <location>
        <begin position="387"/>
        <end position="415"/>
    </location>
</feature>
<dbReference type="Proteomes" id="UP000197138">
    <property type="component" value="Unassembled WGS sequence"/>
</dbReference>
<comment type="caution">
    <text evidence="4">The sequence shown here is derived from an EMBL/GenBank/DDBJ whole genome shotgun (WGS) entry which is preliminary data.</text>
</comment>
<reference evidence="5" key="1">
    <citation type="journal article" date="2017" name="Plant J.">
        <title>The pomegranate (Punica granatum L.) genome and the genomics of punicalagin biosynthesis.</title>
        <authorList>
            <person name="Qin G."/>
            <person name="Xu C."/>
            <person name="Ming R."/>
            <person name="Tang H."/>
            <person name="Guyot R."/>
            <person name="Kramer E.M."/>
            <person name="Hu Y."/>
            <person name="Yi X."/>
            <person name="Qi Y."/>
            <person name="Xu X."/>
            <person name="Gao Z."/>
            <person name="Pan H."/>
            <person name="Jian J."/>
            <person name="Tian Y."/>
            <person name="Yue Z."/>
            <person name="Xu Y."/>
        </authorList>
    </citation>
    <scope>NUCLEOTIDE SEQUENCE [LARGE SCALE GENOMIC DNA]</scope>
    <source>
        <strain evidence="5">cv. Dabenzi</strain>
    </source>
</reference>
<evidence type="ECO:0000256" key="2">
    <source>
        <dbReference type="SAM" id="MobiDB-lite"/>
    </source>
</evidence>
<feature type="compositionally biased region" description="Pro residues" evidence="2">
    <location>
        <begin position="253"/>
        <end position="271"/>
    </location>
</feature>
<evidence type="ECO:0000313" key="5">
    <source>
        <dbReference type="Proteomes" id="UP000197138"/>
    </source>
</evidence>
<evidence type="ECO:0000313" key="4">
    <source>
        <dbReference type="EMBL" id="OWM90521.1"/>
    </source>
</evidence>
<feature type="domain" description="DUF1421" evidence="3">
    <location>
        <begin position="451"/>
        <end position="493"/>
    </location>
</feature>